<dbReference type="Pfam" id="PF00534">
    <property type="entry name" value="Glycos_transf_1"/>
    <property type="match status" value="1"/>
</dbReference>
<dbReference type="Gene3D" id="3.40.50.2000">
    <property type="entry name" value="Glycogen Phosphorylase B"/>
    <property type="match status" value="2"/>
</dbReference>
<dbReference type="InterPro" id="IPR028098">
    <property type="entry name" value="Glyco_trans_4-like_N"/>
</dbReference>
<protein>
    <submittedName>
        <fullName evidence="3">Glycosyltransferase involved in cell wall bisynthesis</fullName>
    </submittedName>
</protein>
<feature type="domain" description="Glycosyltransferase subfamily 4-like N-terminal" evidence="2">
    <location>
        <begin position="14"/>
        <end position="163"/>
    </location>
</feature>
<evidence type="ECO:0000313" key="4">
    <source>
        <dbReference type="Proteomes" id="UP000189810"/>
    </source>
</evidence>
<keyword evidence="4" id="KW-1185">Reference proteome</keyword>
<dbReference type="Pfam" id="PF13439">
    <property type="entry name" value="Glyco_transf_4"/>
    <property type="match status" value="1"/>
</dbReference>
<name>A0A1M6RM30_9AQUI</name>
<dbReference type="InterPro" id="IPR001296">
    <property type="entry name" value="Glyco_trans_1"/>
</dbReference>
<dbReference type="CDD" id="cd03801">
    <property type="entry name" value="GT4_PimA-like"/>
    <property type="match status" value="1"/>
</dbReference>
<dbReference type="InterPro" id="IPR050194">
    <property type="entry name" value="Glycosyltransferase_grp1"/>
</dbReference>
<evidence type="ECO:0000259" key="1">
    <source>
        <dbReference type="Pfam" id="PF00534"/>
    </source>
</evidence>
<accession>A0A1M6RM30</accession>
<dbReference type="PANTHER" id="PTHR45947">
    <property type="entry name" value="SULFOQUINOVOSYL TRANSFERASE SQD2"/>
    <property type="match status" value="1"/>
</dbReference>
<feature type="domain" description="Glycosyl transferase family 1" evidence="1">
    <location>
        <begin position="168"/>
        <end position="317"/>
    </location>
</feature>
<dbReference type="SUPFAM" id="SSF53756">
    <property type="entry name" value="UDP-Glycosyltransferase/glycogen phosphorylase"/>
    <property type="match status" value="1"/>
</dbReference>
<sequence>MLIAWLNANPNPNFGGTELHTLQMIKELSKRKVPLVLLCAEGSYVDRNAPKGIEKFYLTIGNSLALYNTLKLYQLLKHIKPYVLVANNGKEYPNALLAGKLASVRVAFFRHMERMKNPLVRRFVFPYVDMFFAVSDHVRQKLIQEGVKPDKVRVIYNPVDEERFYYKPKEENSIRILFVGKLDEGKGIFDLLEAFRLLMTERKDVTLVYVGDGKHKESLFQRIHSLGLTQKVKLVGYTHNVEDYYRNAHVVVIPSKYTEAFPRVALEALACGCTLVASDVGGTKEAIIEGKNGFVFRAGDIEDLLLKLKLAIENWKSFSQASLELYRNKFSTDRVIDNFLGALQSLSKVI</sequence>
<dbReference type="Proteomes" id="UP000189810">
    <property type="component" value="Chromosome I"/>
</dbReference>
<proteinExistence type="predicted"/>
<gene>
    <name evidence="3" type="ORF">SAMN05444391_0702</name>
</gene>
<dbReference type="GO" id="GO:0016757">
    <property type="term" value="F:glycosyltransferase activity"/>
    <property type="evidence" value="ECO:0007669"/>
    <property type="project" value="InterPro"/>
</dbReference>
<dbReference type="STRING" id="381751.SAMN05444391_0702"/>
<dbReference type="AlphaFoldDB" id="A0A1M6RM30"/>
<dbReference type="RefSeq" id="WP_079653850.1">
    <property type="nucleotide sequence ID" value="NZ_LT670846.1"/>
</dbReference>
<evidence type="ECO:0000313" key="3">
    <source>
        <dbReference type="EMBL" id="SHK33489.1"/>
    </source>
</evidence>
<evidence type="ECO:0000259" key="2">
    <source>
        <dbReference type="Pfam" id="PF13439"/>
    </source>
</evidence>
<dbReference type="OrthoDB" id="5290958at2"/>
<reference evidence="3 4" key="1">
    <citation type="submission" date="2016-11" db="EMBL/GenBank/DDBJ databases">
        <authorList>
            <person name="Jaros S."/>
            <person name="Januszkiewicz K."/>
            <person name="Wedrychowicz H."/>
        </authorList>
    </citation>
    <scope>NUCLEOTIDE SEQUENCE [LARGE SCALE GENOMIC DNA]</scope>
    <source>
        <strain evidence="3 4">DSM 19557</strain>
    </source>
</reference>
<dbReference type="PANTHER" id="PTHR45947:SF3">
    <property type="entry name" value="SULFOQUINOVOSYL TRANSFERASE SQD2"/>
    <property type="match status" value="1"/>
</dbReference>
<keyword evidence="3" id="KW-0808">Transferase</keyword>
<dbReference type="EMBL" id="LT670846">
    <property type="protein sequence ID" value="SHK33489.1"/>
    <property type="molecule type" value="Genomic_DNA"/>
</dbReference>
<organism evidence="3 4">
    <name type="scientific">Thermocrinis minervae</name>
    <dbReference type="NCBI Taxonomy" id="381751"/>
    <lineage>
        <taxon>Bacteria</taxon>
        <taxon>Pseudomonadati</taxon>
        <taxon>Aquificota</taxon>
        <taxon>Aquificia</taxon>
        <taxon>Aquificales</taxon>
        <taxon>Aquificaceae</taxon>
        <taxon>Thermocrinis</taxon>
    </lineage>
</organism>